<comment type="caution">
    <text evidence="3">The sequence shown here is derived from an EMBL/GenBank/DDBJ whole genome shotgun (WGS) entry which is preliminary data.</text>
</comment>
<keyword evidence="1" id="KW-0560">Oxidoreductase</keyword>
<comment type="function">
    <text evidence="1">Catalyzes oxygen-dependent 5-hydroxyuridine (ho5U) modification at position 34 in tRNAs.</text>
</comment>
<dbReference type="AlphaFoldDB" id="B4CW67"/>
<dbReference type="SUPFAM" id="SSF52821">
    <property type="entry name" value="Rhodanese/Cell cycle control phosphatase"/>
    <property type="match status" value="1"/>
</dbReference>
<dbReference type="FunCoup" id="B4CW67">
    <property type="interactions" value="293"/>
</dbReference>
<sequence length="307" mass="34025">MTEVHPVILFYKYVTIADPEDFRVEQRALCETLGLKGRVLIGSEGINGTLAGPAAAVEEYVTALRGDERFADIEIKTSEGDAQTFPKLMVKVRPEIVTLGAGPLAPDLDNHLSPAEWKRTLEEDPEVVVVDVRNRYESAAGKFAGAIACDIAHFRELPPYVEQLAEFKDRKVLMYCTGGIRCEKASALFRSKGFKNVFQLHGGIVTYQEQFGNEHWLGECFVFDRRMTVRVDEALVPLGRCAHTDRPTSRFVNCLHDPCHVLFLLAEETERENTDTRLCPECLASGLTSATADYKGSPARGGGRTEG</sequence>
<dbReference type="HAMAP" id="MF_00469">
    <property type="entry name" value="TrhO"/>
    <property type="match status" value="1"/>
</dbReference>
<protein>
    <recommendedName>
        <fullName evidence="1">tRNA uridine(34) hydroxylase</fullName>
        <ecNumber evidence="1">1.14.-.-</ecNumber>
    </recommendedName>
    <alternativeName>
        <fullName evidence="1">tRNA hydroxylation protein O</fullName>
    </alternativeName>
</protein>
<dbReference type="PANTHER" id="PTHR43268">
    <property type="entry name" value="THIOSULFATE SULFURTRANSFERASE/RHODANESE-LIKE DOMAIN-CONTAINING PROTEIN 2"/>
    <property type="match status" value="1"/>
</dbReference>
<dbReference type="InterPro" id="IPR036873">
    <property type="entry name" value="Rhodanese-like_dom_sf"/>
</dbReference>
<dbReference type="NCBIfam" id="NF001135">
    <property type="entry name" value="PRK00142.1-3"/>
    <property type="match status" value="1"/>
</dbReference>
<evidence type="ECO:0000256" key="1">
    <source>
        <dbReference type="HAMAP-Rule" id="MF_00469"/>
    </source>
</evidence>
<dbReference type="RefSeq" id="WP_006978231.1">
    <property type="nucleotide sequence ID" value="NZ_ABVL01000002.1"/>
</dbReference>
<dbReference type="GO" id="GO:0006400">
    <property type="term" value="P:tRNA modification"/>
    <property type="evidence" value="ECO:0007669"/>
    <property type="project" value="UniProtKB-UniRule"/>
</dbReference>
<dbReference type="eggNOG" id="COG1054">
    <property type="taxonomic scope" value="Bacteria"/>
</dbReference>
<reference evidence="3 4" key="1">
    <citation type="journal article" date="2011" name="J. Bacteriol.">
        <title>Genome sequence of Chthoniobacter flavus Ellin428, an aerobic heterotrophic soil bacterium.</title>
        <authorList>
            <person name="Kant R."/>
            <person name="van Passel M.W."/>
            <person name="Palva A."/>
            <person name="Lucas S."/>
            <person name="Lapidus A."/>
            <person name="Glavina Del Rio T."/>
            <person name="Dalin E."/>
            <person name="Tice H."/>
            <person name="Bruce D."/>
            <person name="Goodwin L."/>
            <person name="Pitluck S."/>
            <person name="Larimer F.W."/>
            <person name="Land M.L."/>
            <person name="Hauser L."/>
            <person name="Sangwan P."/>
            <person name="de Vos W.M."/>
            <person name="Janssen P.H."/>
            <person name="Smidt H."/>
        </authorList>
    </citation>
    <scope>NUCLEOTIDE SEQUENCE [LARGE SCALE GENOMIC DNA]</scope>
    <source>
        <strain evidence="3 4">Ellin428</strain>
    </source>
</reference>
<keyword evidence="1" id="KW-0819">tRNA processing</keyword>
<dbReference type="InterPro" id="IPR040503">
    <property type="entry name" value="TRHO_N"/>
</dbReference>
<dbReference type="Proteomes" id="UP000005824">
    <property type="component" value="Unassembled WGS sequence"/>
</dbReference>
<keyword evidence="4" id="KW-1185">Reference proteome</keyword>
<dbReference type="EMBL" id="ABVL01000002">
    <property type="protein sequence ID" value="EDY21659.1"/>
    <property type="molecule type" value="Genomic_DNA"/>
</dbReference>
<dbReference type="InterPro" id="IPR020936">
    <property type="entry name" value="TrhO"/>
</dbReference>
<gene>
    <name evidence="1" type="primary">trhO</name>
    <name evidence="3" type="ORF">CfE428DRAFT_0904</name>
</gene>
<dbReference type="PANTHER" id="PTHR43268:SF6">
    <property type="entry name" value="THIOSULFATE SULFURTRANSFERASE_RHODANESE-LIKE DOMAIN-CONTAINING PROTEIN 2"/>
    <property type="match status" value="1"/>
</dbReference>
<dbReference type="SMART" id="SM00450">
    <property type="entry name" value="RHOD"/>
    <property type="match status" value="1"/>
</dbReference>
<proteinExistence type="inferred from homology"/>
<evidence type="ECO:0000313" key="3">
    <source>
        <dbReference type="EMBL" id="EDY21659.1"/>
    </source>
</evidence>
<dbReference type="Pfam" id="PF00581">
    <property type="entry name" value="Rhodanese"/>
    <property type="match status" value="1"/>
</dbReference>
<feature type="domain" description="Rhodanese" evidence="2">
    <location>
        <begin position="123"/>
        <end position="216"/>
    </location>
</feature>
<dbReference type="Pfam" id="PF17773">
    <property type="entry name" value="UPF0176_N"/>
    <property type="match status" value="1"/>
</dbReference>
<dbReference type="Gene3D" id="3.40.250.10">
    <property type="entry name" value="Rhodanese-like domain"/>
    <property type="match status" value="1"/>
</dbReference>
<evidence type="ECO:0000313" key="4">
    <source>
        <dbReference type="Proteomes" id="UP000005824"/>
    </source>
</evidence>
<comment type="catalytic activity">
    <reaction evidence="1">
        <text>uridine(34) in tRNA + AH2 + O2 = 5-hydroxyuridine(34) in tRNA + A + H2O</text>
        <dbReference type="Rhea" id="RHEA:64224"/>
        <dbReference type="Rhea" id="RHEA-COMP:11727"/>
        <dbReference type="Rhea" id="RHEA-COMP:13381"/>
        <dbReference type="ChEBI" id="CHEBI:13193"/>
        <dbReference type="ChEBI" id="CHEBI:15377"/>
        <dbReference type="ChEBI" id="CHEBI:15379"/>
        <dbReference type="ChEBI" id="CHEBI:17499"/>
        <dbReference type="ChEBI" id="CHEBI:65315"/>
        <dbReference type="ChEBI" id="CHEBI:136877"/>
    </reaction>
</comment>
<comment type="similarity">
    <text evidence="1">Belongs to the TrhO family.</text>
</comment>
<dbReference type="Gene3D" id="3.30.70.100">
    <property type="match status" value="1"/>
</dbReference>
<dbReference type="InterPro" id="IPR022111">
    <property type="entry name" value="Rhodanese_C"/>
</dbReference>
<dbReference type="PROSITE" id="PS50206">
    <property type="entry name" value="RHODANESE_3"/>
    <property type="match status" value="1"/>
</dbReference>
<organism evidence="3 4">
    <name type="scientific">Chthoniobacter flavus Ellin428</name>
    <dbReference type="NCBI Taxonomy" id="497964"/>
    <lineage>
        <taxon>Bacteria</taxon>
        <taxon>Pseudomonadati</taxon>
        <taxon>Verrucomicrobiota</taxon>
        <taxon>Spartobacteria</taxon>
        <taxon>Chthoniobacterales</taxon>
        <taxon>Chthoniobacteraceae</taxon>
        <taxon>Chthoniobacter</taxon>
    </lineage>
</organism>
<dbReference type="Pfam" id="PF12368">
    <property type="entry name" value="Rhodanese_C"/>
    <property type="match status" value="1"/>
</dbReference>
<accession>B4CW67</accession>
<dbReference type="InParanoid" id="B4CW67"/>
<name>B4CW67_9BACT</name>
<evidence type="ECO:0000259" key="2">
    <source>
        <dbReference type="PROSITE" id="PS50206"/>
    </source>
</evidence>
<dbReference type="EC" id="1.14.-.-" evidence="1"/>
<dbReference type="InterPro" id="IPR001763">
    <property type="entry name" value="Rhodanese-like_dom"/>
</dbReference>
<dbReference type="GO" id="GO:0016705">
    <property type="term" value="F:oxidoreductase activity, acting on paired donors, with incorporation or reduction of molecular oxygen"/>
    <property type="evidence" value="ECO:0007669"/>
    <property type="project" value="UniProtKB-UniRule"/>
</dbReference>